<dbReference type="OrthoDB" id="9802525at2"/>
<dbReference type="SUPFAM" id="SSF53756">
    <property type="entry name" value="UDP-Glycosyltransferase/glycogen phosphorylase"/>
    <property type="match status" value="1"/>
</dbReference>
<protein>
    <recommendedName>
        <fullName evidence="4">Glycosyl transferase family 1 domain-containing protein</fullName>
    </recommendedName>
</protein>
<dbReference type="PANTHER" id="PTHR46401:SF2">
    <property type="entry name" value="GLYCOSYLTRANSFERASE WBBK-RELATED"/>
    <property type="match status" value="1"/>
</dbReference>
<sequence>MTQICIYPPIQGSGGPAAFQARLKTALAEEGVTVHHDPRAACDALLLSGGTRRLDFIWQARRRGVRVVQRLAQLNWVHRVRPSSLGHTLRAERNNWLLAFIRRYLADRVVYQSQFVRQMWADFYGEVSAPGYVIYNATQLDVYRPLPGELPALDRARLLVVEGDLGDTNAVYLENAVRLAQAVQARAQRPVELIVAGKVPDALRQRWTTEAGEMITWAGVVAREDIPALDRSAHLLFSAELNAGCPNSVIEALACGLPVVGYATGALPELVQDGAGELAAYGGNAWRLEPPDTARLADLCLRVLDDQAGYRAAARRRAEALFDARKMARAYLDVLLGD</sequence>
<dbReference type="CDD" id="cd03801">
    <property type="entry name" value="GT4_PimA-like"/>
    <property type="match status" value="1"/>
</dbReference>
<dbReference type="EMBL" id="LGCL01000015">
    <property type="protein sequence ID" value="KPL79186.1"/>
    <property type="molecule type" value="Genomic_DNA"/>
</dbReference>
<reference evidence="2 3" key="1">
    <citation type="submission" date="2015-07" db="EMBL/GenBank/DDBJ databases">
        <title>Genome sequence of Ornatilinea apprima DSM 23815.</title>
        <authorList>
            <person name="Hemp J."/>
            <person name="Ward L.M."/>
            <person name="Pace L.A."/>
            <person name="Fischer W.W."/>
        </authorList>
    </citation>
    <scope>NUCLEOTIDE SEQUENCE [LARGE SCALE GENOMIC DNA]</scope>
    <source>
        <strain evidence="2 3">P3M-1</strain>
    </source>
</reference>
<dbReference type="GO" id="GO:0009103">
    <property type="term" value="P:lipopolysaccharide biosynthetic process"/>
    <property type="evidence" value="ECO:0007669"/>
    <property type="project" value="TreeGrafter"/>
</dbReference>
<gene>
    <name evidence="2" type="ORF">ADN00_04900</name>
</gene>
<evidence type="ECO:0008006" key="4">
    <source>
        <dbReference type="Google" id="ProtNLM"/>
    </source>
</evidence>
<dbReference type="Gene3D" id="3.40.50.2000">
    <property type="entry name" value="Glycogen Phosphorylase B"/>
    <property type="match status" value="2"/>
</dbReference>
<dbReference type="RefSeq" id="WP_075061834.1">
    <property type="nucleotide sequence ID" value="NZ_LGCL01000015.1"/>
</dbReference>
<proteinExistence type="predicted"/>
<comment type="caution">
    <text evidence="2">The sequence shown here is derived from an EMBL/GenBank/DDBJ whole genome shotgun (WGS) entry which is preliminary data.</text>
</comment>
<dbReference type="GO" id="GO:0016757">
    <property type="term" value="F:glycosyltransferase activity"/>
    <property type="evidence" value="ECO:0007669"/>
    <property type="project" value="TreeGrafter"/>
</dbReference>
<dbReference type="STRING" id="1134406.ADN00_04900"/>
<dbReference type="PANTHER" id="PTHR46401">
    <property type="entry name" value="GLYCOSYLTRANSFERASE WBBK-RELATED"/>
    <property type="match status" value="1"/>
</dbReference>
<dbReference type="Proteomes" id="UP000050417">
    <property type="component" value="Unassembled WGS sequence"/>
</dbReference>
<accession>A0A0N8GNV9</accession>
<dbReference type="AlphaFoldDB" id="A0A0N8GNV9"/>
<evidence type="ECO:0000256" key="1">
    <source>
        <dbReference type="ARBA" id="ARBA00022679"/>
    </source>
</evidence>
<name>A0A0N8GNV9_9CHLR</name>
<keyword evidence="1" id="KW-0808">Transferase</keyword>
<dbReference type="Pfam" id="PF13692">
    <property type="entry name" value="Glyco_trans_1_4"/>
    <property type="match status" value="1"/>
</dbReference>
<evidence type="ECO:0000313" key="3">
    <source>
        <dbReference type="Proteomes" id="UP000050417"/>
    </source>
</evidence>
<keyword evidence="3" id="KW-1185">Reference proteome</keyword>
<evidence type="ECO:0000313" key="2">
    <source>
        <dbReference type="EMBL" id="KPL79186.1"/>
    </source>
</evidence>
<organism evidence="2 3">
    <name type="scientific">Ornatilinea apprima</name>
    <dbReference type="NCBI Taxonomy" id="1134406"/>
    <lineage>
        <taxon>Bacteria</taxon>
        <taxon>Bacillati</taxon>
        <taxon>Chloroflexota</taxon>
        <taxon>Anaerolineae</taxon>
        <taxon>Anaerolineales</taxon>
        <taxon>Anaerolineaceae</taxon>
        <taxon>Ornatilinea</taxon>
    </lineage>
</organism>